<dbReference type="AlphaFoldDB" id="A0AA36MR44"/>
<feature type="transmembrane region" description="Helical" evidence="1">
    <location>
        <begin position="33"/>
        <end position="54"/>
    </location>
</feature>
<comment type="caution">
    <text evidence="2">The sequence shown here is derived from an EMBL/GenBank/DDBJ whole genome shotgun (WGS) entry which is preliminary data.</text>
</comment>
<dbReference type="Proteomes" id="UP001178507">
    <property type="component" value="Unassembled WGS sequence"/>
</dbReference>
<evidence type="ECO:0000256" key="1">
    <source>
        <dbReference type="SAM" id="Phobius"/>
    </source>
</evidence>
<keyword evidence="1" id="KW-0812">Transmembrane</keyword>
<reference evidence="2" key="1">
    <citation type="submission" date="2023-08" db="EMBL/GenBank/DDBJ databases">
        <authorList>
            <person name="Chen Y."/>
            <person name="Shah S."/>
            <person name="Dougan E. K."/>
            <person name="Thang M."/>
            <person name="Chan C."/>
        </authorList>
    </citation>
    <scope>NUCLEOTIDE SEQUENCE</scope>
</reference>
<accession>A0AA36MR44</accession>
<protein>
    <submittedName>
        <fullName evidence="2">Uncharacterized protein</fullName>
    </submittedName>
</protein>
<dbReference type="EMBL" id="CAUJNA010000766">
    <property type="protein sequence ID" value="CAJ1380957.1"/>
    <property type="molecule type" value="Genomic_DNA"/>
</dbReference>
<sequence>MALVAAFANLVGTRAQSSRISPRARTLETNECGSLLAILAGFGLMKWLWSFIVVQIKKETKRVQNAVATPESTENKLERKAAATTVQGHFRSAQSAVVMKAACQNCTRVQS</sequence>
<evidence type="ECO:0000313" key="2">
    <source>
        <dbReference type="EMBL" id="CAJ1380957.1"/>
    </source>
</evidence>
<evidence type="ECO:0000313" key="3">
    <source>
        <dbReference type="Proteomes" id="UP001178507"/>
    </source>
</evidence>
<keyword evidence="3" id="KW-1185">Reference proteome</keyword>
<keyword evidence="1" id="KW-0472">Membrane</keyword>
<keyword evidence="1" id="KW-1133">Transmembrane helix</keyword>
<gene>
    <name evidence="2" type="ORF">EVOR1521_LOCUS8770</name>
</gene>
<name>A0AA36MR44_9DINO</name>
<organism evidence="2 3">
    <name type="scientific">Effrenium voratum</name>
    <dbReference type="NCBI Taxonomy" id="2562239"/>
    <lineage>
        <taxon>Eukaryota</taxon>
        <taxon>Sar</taxon>
        <taxon>Alveolata</taxon>
        <taxon>Dinophyceae</taxon>
        <taxon>Suessiales</taxon>
        <taxon>Symbiodiniaceae</taxon>
        <taxon>Effrenium</taxon>
    </lineage>
</organism>
<proteinExistence type="predicted"/>